<evidence type="ECO:0000256" key="2">
    <source>
        <dbReference type="SAM" id="SignalP"/>
    </source>
</evidence>
<reference evidence="4 5" key="1">
    <citation type="submission" date="2024-03" db="EMBL/GenBank/DDBJ databases">
        <title>Novel species of the genus Variovorax.</title>
        <authorList>
            <person name="Liu Q."/>
            <person name="Xin Y.-H."/>
        </authorList>
    </citation>
    <scope>NUCLEOTIDE SEQUENCE [LARGE SCALE GENOMIC DNA]</scope>
    <source>
        <strain evidence="4 5">KACC 18901</strain>
    </source>
</reference>
<dbReference type="SUPFAM" id="SSF88713">
    <property type="entry name" value="Glycoside hydrolase/deacetylase"/>
    <property type="match status" value="1"/>
</dbReference>
<dbReference type="Proteomes" id="UP001367030">
    <property type="component" value="Unassembled WGS sequence"/>
</dbReference>
<dbReference type="InterPro" id="IPR023854">
    <property type="entry name" value="PGA_deacetylase_PgaB"/>
</dbReference>
<evidence type="ECO:0000259" key="3">
    <source>
        <dbReference type="PROSITE" id="PS51677"/>
    </source>
</evidence>
<proteinExistence type="predicted"/>
<accession>A0ABU8XE50</accession>
<dbReference type="InterPro" id="IPR011330">
    <property type="entry name" value="Glyco_hydro/deAcase_b/a-brl"/>
</dbReference>
<dbReference type="Gene3D" id="3.20.20.370">
    <property type="entry name" value="Glycoside hydrolase/deacetylase"/>
    <property type="match status" value="1"/>
</dbReference>
<keyword evidence="5" id="KW-1185">Reference proteome</keyword>
<keyword evidence="1 2" id="KW-0732">Signal</keyword>
<feature type="signal peptide" evidence="2">
    <location>
        <begin position="1"/>
        <end position="31"/>
    </location>
</feature>
<evidence type="ECO:0000313" key="4">
    <source>
        <dbReference type="EMBL" id="MEJ8857329.1"/>
    </source>
</evidence>
<evidence type="ECO:0000256" key="1">
    <source>
        <dbReference type="ARBA" id="ARBA00022729"/>
    </source>
</evidence>
<sequence>MKPSTWITATRVMVRVLGLVWLCIAANPSLAQPSAPAPTFVSIAFHDVVDARNELDDNSLSTDRLLSFFDWLRGNGWTAVSLDDIARARRGEKALPAKAVLLTFDDGYRSLYTRVYPLALAYGYPVVAALVTEWMDAPAGSMVRYDDESMPRERFITWDQAREMQRSGLVEFALHTQSLHDEVVGNPQGNTMPSAVTRRFTPGAGYQSEAEFAAGLRADFAGGRATLQRELGKAPRALVWPYGRYSAIGISVAQEFGFEFTLSLDGGPAKVREHLNIARFLPSYNTPLPDLVRNLRPDPNDWSVDRLACLDPASLWTGVADSSNERLGRAIERVRVLGVSGLVVDAVRRDTQGRITGAWFPTRELPLAGDWLSRVSWQMRTRASVKVYVRLPHRDALAALGDEARVQRLYEDLGAMVPIDGWLFEDAVAPARPMRFDDPPPLYAHRAGLPVRWSAWVLRERRESMRETLLRADNADALGWRAFATLDAARPALELLWLMPAGAPAAPHPLADITLVPTALGAPAASDRLASVDPAVVPWFTGAMPPDARLLARSAVDFQRHGGVSLGWCPDDPVADQPAAAIAAPAVSGSLFPKRR</sequence>
<dbReference type="Pfam" id="PF01522">
    <property type="entry name" value="Polysacc_deac_1"/>
    <property type="match status" value="1"/>
</dbReference>
<protein>
    <submittedName>
        <fullName evidence="4">Poly-beta-1,6-N-acetyl-D-glucosamine N-deacetylase PgaB</fullName>
    </submittedName>
</protein>
<organism evidence="4 5">
    <name type="scientific">Variovorax robiniae</name>
    <dbReference type="NCBI Taxonomy" id="1836199"/>
    <lineage>
        <taxon>Bacteria</taxon>
        <taxon>Pseudomonadati</taxon>
        <taxon>Pseudomonadota</taxon>
        <taxon>Betaproteobacteria</taxon>
        <taxon>Burkholderiales</taxon>
        <taxon>Comamonadaceae</taxon>
        <taxon>Variovorax</taxon>
    </lineage>
</organism>
<dbReference type="InterPro" id="IPR051398">
    <property type="entry name" value="Polysacch_Deacetylase"/>
</dbReference>
<feature type="domain" description="NodB homology" evidence="3">
    <location>
        <begin position="98"/>
        <end position="345"/>
    </location>
</feature>
<dbReference type="PANTHER" id="PTHR34216">
    <property type="match status" value="1"/>
</dbReference>
<dbReference type="EMBL" id="JBBKZS010000010">
    <property type="protein sequence ID" value="MEJ8857329.1"/>
    <property type="molecule type" value="Genomic_DNA"/>
</dbReference>
<dbReference type="PANTHER" id="PTHR34216:SF7">
    <property type="entry name" value="POLY-BETA-1,6-N-ACETYL-D-GLUCOSAMINE N-DEACETYLASE"/>
    <property type="match status" value="1"/>
</dbReference>
<dbReference type="InterPro" id="IPR002509">
    <property type="entry name" value="NODB_dom"/>
</dbReference>
<dbReference type="InterPro" id="IPR032772">
    <property type="entry name" value="PGA_deacetylase_PgaB_C"/>
</dbReference>
<gene>
    <name evidence="4" type="primary">pgaB</name>
    <name evidence="4" type="ORF">WKW79_22325</name>
</gene>
<feature type="chain" id="PRO_5045845472" evidence="2">
    <location>
        <begin position="32"/>
        <end position="596"/>
    </location>
</feature>
<name>A0ABU8XE50_9BURK</name>
<evidence type="ECO:0000313" key="5">
    <source>
        <dbReference type="Proteomes" id="UP001367030"/>
    </source>
</evidence>
<dbReference type="RefSeq" id="WP_340337400.1">
    <property type="nucleotide sequence ID" value="NZ_JBBKZS010000010.1"/>
</dbReference>
<dbReference type="Pfam" id="PF14883">
    <property type="entry name" value="GHL13"/>
    <property type="match status" value="1"/>
</dbReference>
<dbReference type="NCBIfam" id="TIGR03938">
    <property type="entry name" value="deacetyl_PgaB"/>
    <property type="match status" value="1"/>
</dbReference>
<dbReference type="PROSITE" id="PS51677">
    <property type="entry name" value="NODB"/>
    <property type="match status" value="1"/>
</dbReference>
<dbReference type="Gene3D" id="3.20.20.80">
    <property type="entry name" value="Glycosidases"/>
    <property type="match status" value="1"/>
</dbReference>
<comment type="caution">
    <text evidence="4">The sequence shown here is derived from an EMBL/GenBank/DDBJ whole genome shotgun (WGS) entry which is preliminary data.</text>
</comment>